<dbReference type="eggNOG" id="KOG1895">
    <property type="taxonomic scope" value="Eukaryota"/>
</dbReference>
<keyword evidence="5" id="KW-1133">Transmembrane helix</keyword>
<dbReference type="InterPro" id="IPR011989">
    <property type="entry name" value="ARM-like"/>
</dbReference>
<keyword evidence="8" id="KW-1185">Reference proteome</keyword>
<keyword evidence="3" id="KW-0539">Nucleus</keyword>
<keyword evidence="5" id="KW-0812">Transmembrane</keyword>
<name>D4AQH5_ARTBC</name>
<dbReference type="InterPro" id="IPR032460">
    <property type="entry name" value="Symplekin/Pta1_N"/>
</dbReference>
<evidence type="ECO:0000256" key="2">
    <source>
        <dbReference type="ARBA" id="ARBA00022664"/>
    </source>
</evidence>
<gene>
    <name evidence="7" type="ORF">ARB_06482</name>
</gene>
<feature type="compositionally biased region" description="Polar residues" evidence="4">
    <location>
        <begin position="265"/>
        <end position="278"/>
    </location>
</feature>
<reference evidence="8" key="1">
    <citation type="journal article" date="2011" name="Genome Biol.">
        <title>Comparative and functional genomics provide insights into the pathogenicity of dermatophytic fungi.</title>
        <authorList>
            <person name="Burmester A."/>
            <person name="Shelest E."/>
            <person name="Gloeckner G."/>
            <person name="Heddergott C."/>
            <person name="Schindler S."/>
            <person name="Staib P."/>
            <person name="Heidel A."/>
            <person name="Felder M."/>
            <person name="Petzold A."/>
            <person name="Szafranski K."/>
            <person name="Feuermann M."/>
            <person name="Pedruzzi I."/>
            <person name="Priebe S."/>
            <person name="Groth M."/>
            <person name="Winkler R."/>
            <person name="Li W."/>
            <person name="Kniemeyer O."/>
            <person name="Schroeckh V."/>
            <person name="Hertweck C."/>
            <person name="Hube B."/>
            <person name="White T.C."/>
            <person name="Platzer M."/>
            <person name="Guthke R."/>
            <person name="Heitman J."/>
            <person name="Woestemeyer J."/>
            <person name="Zipfel P.F."/>
            <person name="Monod M."/>
            <person name="Brakhage A.A."/>
        </authorList>
    </citation>
    <scope>NUCLEOTIDE SEQUENCE [LARGE SCALE GENOMIC DNA]</scope>
    <source>
        <strain evidence="8">ATCC MYA-4681 / CBS 112371</strain>
    </source>
</reference>
<evidence type="ECO:0000256" key="5">
    <source>
        <dbReference type="SAM" id="Phobius"/>
    </source>
</evidence>
<dbReference type="Gene3D" id="1.25.10.10">
    <property type="entry name" value="Leucine-rich Repeat Variant"/>
    <property type="match status" value="1"/>
</dbReference>
<feature type="compositionally biased region" description="Polar residues" evidence="4">
    <location>
        <begin position="233"/>
        <end position="249"/>
    </location>
</feature>
<dbReference type="GeneID" id="9521083"/>
<comment type="subcellular location">
    <subcellularLocation>
        <location evidence="1">Nucleus</location>
    </subcellularLocation>
</comment>
<dbReference type="GO" id="GO:0006397">
    <property type="term" value="P:mRNA processing"/>
    <property type="evidence" value="ECO:0007669"/>
    <property type="project" value="UniProtKB-KW"/>
</dbReference>
<dbReference type="PANTHER" id="PTHR15245">
    <property type="entry name" value="SYMPLEKIN-RELATED"/>
    <property type="match status" value="1"/>
</dbReference>
<evidence type="ECO:0000259" key="6">
    <source>
        <dbReference type="Pfam" id="PF11935"/>
    </source>
</evidence>
<evidence type="ECO:0000313" key="8">
    <source>
        <dbReference type="Proteomes" id="UP000008866"/>
    </source>
</evidence>
<dbReference type="GO" id="GO:0005847">
    <property type="term" value="C:mRNA cleavage and polyadenylation specificity factor complex"/>
    <property type="evidence" value="ECO:0007669"/>
    <property type="project" value="TreeGrafter"/>
</dbReference>
<feature type="region of interest" description="Disordered" evidence="4">
    <location>
        <begin position="425"/>
        <end position="464"/>
    </location>
</feature>
<evidence type="ECO:0000256" key="3">
    <source>
        <dbReference type="ARBA" id="ARBA00023242"/>
    </source>
</evidence>
<feature type="region of interest" description="Disordered" evidence="4">
    <location>
        <begin position="694"/>
        <end position="734"/>
    </location>
</feature>
<evidence type="ECO:0000256" key="4">
    <source>
        <dbReference type="SAM" id="MobiDB-lite"/>
    </source>
</evidence>
<feature type="transmembrane region" description="Helical" evidence="5">
    <location>
        <begin position="767"/>
        <end position="793"/>
    </location>
</feature>
<evidence type="ECO:0000313" key="7">
    <source>
        <dbReference type="EMBL" id="EFE34719.1"/>
    </source>
</evidence>
<dbReference type="AlphaFoldDB" id="D4AQH5"/>
<dbReference type="Pfam" id="PF11935">
    <property type="entry name" value="SYMPK_PTA1_N"/>
    <property type="match status" value="1"/>
</dbReference>
<keyword evidence="5" id="KW-0472">Membrane</keyword>
<dbReference type="Proteomes" id="UP000008866">
    <property type="component" value="Unassembled WGS sequence"/>
</dbReference>
<feature type="compositionally biased region" description="Polar residues" evidence="4">
    <location>
        <begin position="722"/>
        <end position="734"/>
    </location>
</feature>
<dbReference type="InterPro" id="IPR021850">
    <property type="entry name" value="Symplekin/Pta1"/>
</dbReference>
<feature type="compositionally biased region" description="Acidic residues" evidence="4">
    <location>
        <begin position="436"/>
        <end position="445"/>
    </location>
</feature>
<dbReference type="PANTHER" id="PTHR15245:SF20">
    <property type="entry name" value="SYMPLEKIN"/>
    <property type="match status" value="1"/>
</dbReference>
<dbReference type="KEGG" id="abe:ARB_06482"/>
<keyword evidence="2" id="KW-0507">mRNA processing</keyword>
<organism evidence="7 8">
    <name type="scientific">Arthroderma benhamiae (strain ATCC MYA-4681 / CBS 112371)</name>
    <name type="common">Trichophyton mentagrophytes</name>
    <dbReference type="NCBI Taxonomy" id="663331"/>
    <lineage>
        <taxon>Eukaryota</taxon>
        <taxon>Fungi</taxon>
        <taxon>Dikarya</taxon>
        <taxon>Ascomycota</taxon>
        <taxon>Pezizomycotina</taxon>
        <taxon>Eurotiomycetes</taxon>
        <taxon>Eurotiomycetidae</taxon>
        <taxon>Onygenales</taxon>
        <taxon>Arthrodermataceae</taxon>
        <taxon>Trichophyton</taxon>
    </lineage>
</organism>
<dbReference type="HOGENOM" id="CLU_021804_0_0_1"/>
<comment type="caution">
    <text evidence="7">The sequence shown here is derived from an EMBL/GenBank/DDBJ whole genome shotgun (WGS) entry which is preliminary data.</text>
</comment>
<dbReference type="RefSeq" id="XP_003015359.1">
    <property type="nucleotide sequence ID" value="XM_003015313.1"/>
</dbReference>
<protein>
    <submittedName>
        <fullName evidence="7">mRNA cleavage and polyadenylation specificity factor complex subunit (Pta1), putative</fullName>
    </submittedName>
</protein>
<evidence type="ECO:0000256" key="1">
    <source>
        <dbReference type="ARBA" id="ARBA00004123"/>
    </source>
</evidence>
<feature type="domain" description="Symplekin/Pta1 N-terminal" evidence="6">
    <location>
        <begin position="91"/>
        <end position="212"/>
    </location>
</feature>
<dbReference type="OMA" id="AREMCLN"/>
<dbReference type="EMBL" id="ABSU01000005">
    <property type="protein sequence ID" value="EFE34719.1"/>
    <property type="molecule type" value="Genomic_DNA"/>
</dbReference>
<sequence length="796" mass="87762">MALPGNSLVEQMSQLDAARNLVLGDAALYPQIVHGILPIIGVNARLELRRWGAEFLTETFSSPAFPQQPKQKLATEILGAVNDLLNTPENDETVVRGAIMTAASIYVLIFRQVVSDASQASLWQTMTTIKHTILKKWDVSSHGVKICCIKFAQKVVQVQTQGPIADPRRPEKNEPSLAIVPRNHPLLAIPNIEAETSGLLDRLLNVFHENSRSVASPRRAKGAAFNHEKQRSHFGQRNAQFDPSPNTNPAIYLKQDHKCHPQLQSAQTGKLANHTNNETSRHGSANGELLSRAPTHPLAGRIQQYIERLAQSHNEIFDEASRKRALPAEPTDVVDSAKRARLGLETPPQHKIPPLPPGPTSFGQLFTLTEDVGLASFDVKQLPVDLVVKIIIPVLTRVGGESLDLAIGAVRSRYETICKKQVFERQNQAASAPPAADEDDDDYEPEYQPMDIPGPPTDIAKPEAPSTEALPDIVSLGPFVLPRPPPLSPEDVEHLGKETVSRIFSMISTLPQSSKAVANNPSQSLGFGRLAASSSDRESWLTLLTRLATRSSAGLESEESVDDQKEPGKQNIANTIRNMLYRYVLEDFRARMNFAISWMNEEWYNDQIQLKNASSQIEGDPKNPYVPIHYGRWSLKLLEGMLPYLDAKDKVLIRFLSELPELDSPLIQKVKTLANDPERVSLCIQALQQDSQLTLKSNSGGNSPACNEDSPKVETGSPPGASETSANPGSPSESQFGQLYACASEWYHSYSSKQRNSDSDSPDWHNIFLALFLSPFFALFSFFPSCFCLLGLLPTV</sequence>
<feature type="region of interest" description="Disordered" evidence="4">
    <location>
        <begin position="211"/>
        <end position="252"/>
    </location>
</feature>
<proteinExistence type="predicted"/>
<dbReference type="STRING" id="663331.D4AQH5"/>
<accession>D4AQH5</accession>
<feature type="compositionally biased region" description="Polar residues" evidence="4">
    <location>
        <begin position="694"/>
        <end position="705"/>
    </location>
</feature>
<feature type="region of interest" description="Disordered" evidence="4">
    <location>
        <begin position="265"/>
        <end position="292"/>
    </location>
</feature>